<proteinExistence type="predicted"/>
<gene>
    <name evidence="1" type="ORF">Nepgr_002298</name>
</gene>
<sequence>MKADANGKEADTSVEIVKGLNGRPGEVYVCILNSEVIEVRNKAVAKLGEDSNLLAKLPQAAVEEEHGLVVIEDDLLELKIDAGPANKDAVMNKLIEIPRAINGQEFAKTSNAEASIKQDIGYGSTTMDGAILIGREPNEEVERVLESCANEGLSTKHDDPIEVQEDGKHAKQVILEVKEQIGAIVRKD</sequence>
<evidence type="ECO:0000313" key="1">
    <source>
        <dbReference type="EMBL" id="GMH00459.1"/>
    </source>
</evidence>
<organism evidence="1 2">
    <name type="scientific">Nepenthes gracilis</name>
    <name type="common">Slender pitcher plant</name>
    <dbReference type="NCBI Taxonomy" id="150966"/>
    <lineage>
        <taxon>Eukaryota</taxon>
        <taxon>Viridiplantae</taxon>
        <taxon>Streptophyta</taxon>
        <taxon>Embryophyta</taxon>
        <taxon>Tracheophyta</taxon>
        <taxon>Spermatophyta</taxon>
        <taxon>Magnoliopsida</taxon>
        <taxon>eudicotyledons</taxon>
        <taxon>Gunneridae</taxon>
        <taxon>Pentapetalae</taxon>
        <taxon>Caryophyllales</taxon>
        <taxon>Nepenthaceae</taxon>
        <taxon>Nepenthes</taxon>
    </lineage>
</organism>
<dbReference type="Proteomes" id="UP001279734">
    <property type="component" value="Unassembled WGS sequence"/>
</dbReference>
<evidence type="ECO:0000313" key="2">
    <source>
        <dbReference type="Proteomes" id="UP001279734"/>
    </source>
</evidence>
<reference evidence="1" key="1">
    <citation type="submission" date="2023-05" db="EMBL/GenBank/DDBJ databases">
        <title>Nepenthes gracilis genome sequencing.</title>
        <authorList>
            <person name="Fukushima K."/>
        </authorList>
    </citation>
    <scope>NUCLEOTIDE SEQUENCE</scope>
    <source>
        <strain evidence="1">SING2019-196</strain>
    </source>
</reference>
<accession>A0AAD3P9H9</accession>
<dbReference type="AlphaFoldDB" id="A0AAD3P9H9"/>
<keyword evidence="2" id="KW-1185">Reference proteome</keyword>
<protein>
    <submittedName>
        <fullName evidence="1">Uncharacterized protein</fullName>
    </submittedName>
</protein>
<comment type="caution">
    <text evidence="1">The sequence shown here is derived from an EMBL/GenBank/DDBJ whole genome shotgun (WGS) entry which is preliminary data.</text>
</comment>
<name>A0AAD3P9H9_NEPGR</name>
<dbReference type="EMBL" id="BSYO01000002">
    <property type="protein sequence ID" value="GMH00459.1"/>
    <property type="molecule type" value="Genomic_DNA"/>
</dbReference>